<keyword evidence="2 7" id="KW-0812">Transmembrane</keyword>
<keyword evidence="3 7" id="KW-1133">Transmembrane helix</keyword>
<evidence type="ECO:0000259" key="9">
    <source>
        <dbReference type="Pfam" id="PF25917"/>
    </source>
</evidence>
<keyword evidence="4 7" id="KW-0472">Membrane</keyword>
<evidence type="ECO:0000313" key="11">
    <source>
        <dbReference type="EMBL" id="HGY93910.1"/>
    </source>
</evidence>
<dbReference type="GO" id="GO:0016020">
    <property type="term" value="C:membrane"/>
    <property type="evidence" value="ECO:0007669"/>
    <property type="project" value="UniProtKB-SubCell"/>
</dbReference>
<evidence type="ECO:0000259" key="8">
    <source>
        <dbReference type="Pfam" id="PF25876"/>
    </source>
</evidence>
<keyword evidence="5" id="KW-0175">Coiled coil</keyword>
<evidence type="ECO:0000256" key="1">
    <source>
        <dbReference type="ARBA" id="ARBA00004167"/>
    </source>
</evidence>
<proteinExistence type="predicted"/>
<dbReference type="Pfam" id="PF25954">
    <property type="entry name" value="Beta-barrel_RND_2"/>
    <property type="match status" value="1"/>
</dbReference>
<evidence type="ECO:0000256" key="3">
    <source>
        <dbReference type="ARBA" id="ARBA00022989"/>
    </source>
</evidence>
<dbReference type="Pfam" id="PF25876">
    <property type="entry name" value="HH_MFP_RND"/>
    <property type="match status" value="1"/>
</dbReference>
<dbReference type="PANTHER" id="PTHR30386:SF26">
    <property type="entry name" value="TRANSPORT PROTEIN COMB"/>
    <property type="match status" value="1"/>
</dbReference>
<feature type="region of interest" description="Disordered" evidence="6">
    <location>
        <begin position="1"/>
        <end position="23"/>
    </location>
</feature>
<dbReference type="InterPro" id="IPR058625">
    <property type="entry name" value="MdtA-like_BSH"/>
</dbReference>
<gene>
    <name evidence="11" type="ORF">ENW50_04365</name>
</gene>
<dbReference type="PANTHER" id="PTHR30386">
    <property type="entry name" value="MEMBRANE FUSION SUBUNIT OF EMRAB-TOLC MULTIDRUG EFFLUX PUMP"/>
    <property type="match status" value="1"/>
</dbReference>
<feature type="transmembrane region" description="Helical" evidence="7">
    <location>
        <begin position="32"/>
        <end position="50"/>
    </location>
</feature>
<evidence type="ECO:0000256" key="2">
    <source>
        <dbReference type="ARBA" id="ARBA00022692"/>
    </source>
</evidence>
<dbReference type="Gene3D" id="2.40.50.100">
    <property type="match status" value="1"/>
</dbReference>
<dbReference type="Pfam" id="PF25917">
    <property type="entry name" value="BSH_RND"/>
    <property type="match status" value="1"/>
</dbReference>
<comment type="caution">
    <text evidence="11">The sequence shown here is derived from an EMBL/GenBank/DDBJ whole genome shotgun (WGS) entry which is preliminary data.</text>
</comment>
<evidence type="ECO:0000256" key="5">
    <source>
        <dbReference type="SAM" id="Coils"/>
    </source>
</evidence>
<dbReference type="SUPFAM" id="SSF111369">
    <property type="entry name" value="HlyD-like secretion proteins"/>
    <property type="match status" value="3"/>
</dbReference>
<dbReference type="InterPro" id="IPR050739">
    <property type="entry name" value="MFP"/>
</dbReference>
<dbReference type="PRINTS" id="PR01490">
    <property type="entry name" value="RTXTOXIND"/>
</dbReference>
<evidence type="ECO:0000256" key="4">
    <source>
        <dbReference type="ARBA" id="ARBA00023136"/>
    </source>
</evidence>
<dbReference type="AlphaFoldDB" id="A0A7V4XS53"/>
<feature type="coiled-coil region" evidence="5">
    <location>
        <begin position="107"/>
        <end position="173"/>
    </location>
</feature>
<accession>A0A7V4XS53</accession>
<evidence type="ECO:0000256" key="6">
    <source>
        <dbReference type="SAM" id="MobiDB-lite"/>
    </source>
</evidence>
<dbReference type="Gene3D" id="1.10.287.470">
    <property type="entry name" value="Helix hairpin bin"/>
    <property type="match status" value="2"/>
</dbReference>
<dbReference type="EMBL" id="DTKL01000021">
    <property type="protein sequence ID" value="HGY93910.1"/>
    <property type="molecule type" value="Genomic_DNA"/>
</dbReference>
<feature type="domain" description="CusB-like beta-barrel" evidence="10">
    <location>
        <begin position="316"/>
        <end position="356"/>
    </location>
</feature>
<dbReference type="Gene3D" id="2.40.30.170">
    <property type="match status" value="1"/>
</dbReference>
<evidence type="ECO:0000259" key="10">
    <source>
        <dbReference type="Pfam" id="PF25954"/>
    </source>
</evidence>
<dbReference type="GO" id="GO:0055085">
    <property type="term" value="P:transmembrane transport"/>
    <property type="evidence" value="ECO:0007669"/>
    <property type="project" value="InterPro"/>
</dbReference>
<sequence length="413" mass="44811">MADQNPEQKNPPADEQQLDKPENLRPKSRKRYILFGVIAIVLIGGGLYWWHSTFYENTDDAQINGNIIEISSRITGHVLNVEVQQNQAVKKGEILVELDPTDYETAVQRDEADLASAEANYEAATVNVPITHVNTSSSLSSADANVLGAKDSVAQAERQLQAARAQVLSAQANYTKAKLDLKRYTSLVQKDVISRQQYDAAVATATADQAAVQQAEADVQAYQAAVSLSHAKVAQAEASYRTAQTGPRQVAIQKAKADQAAAQVKLAQAKLQQAKLNLSYCIIRAPESGIVTTKSVEVGQNVSVGQNMATLVSLNNVWVTANFKETQLDHMKVGQPVTISVDAYGGKEFDGKVSEIGGATGSMLSLFPPENATGNYVKVVQRIPVRIDFTNPNQDKNHMLRPGMSVEPKVRIK</sequence>
<name>A0A7V4XS53_9BACT</name>
<evidence type="ECO:0000256" key="7">
    <source>
        <dbReference type="SAM" id="Phobius"/>
    </source>
</evidence>
<feature type="region of interest" description="Disordered" evidence="6">
    <location>
        <begin position="394"/>
        <end position="413"/>
    </location>
</feature>
<protein>
    <submittedName>
        <fullName evidence="11">HlyD family secretion protein</fullName>
    </submittedName>
</protein>
<organism evidence="11">
    <name type="scientific">Acidobacterium capsulatum</name>
    <dbReference type="NCBI Taxonomy" id="33075"/>
    <lineage>
        <taxon>Bacteria</taxon>
        <taxon>Pseudomonadati</taxon>
        <taxon>Acidobacteriota</taxon>
        <taxon>Terriglobia</taxon>
        <taxon>Terriglobales</taxon>
        <taxon>Acidobacteriaceae</taxon>
        <taxon>Acidobacterium</taxon>
    </lineage>
</organism>
<comment type="subcellular location">
    <subcellularLocation>
        <location evidence="1">Membrane</location>
        <topology evidence="1">Single-pass membrane protein</topology>
    </subcellularLocation>
</comment>
<dbReference type="InterPro" id="IPR058624">
    <property type="entry name" value="MdtA-like_HH"/>
</dbReference>
<dbReference type="InterPro" id="IPR058792">
    <property type="entry name" value="Beta-barrel_RND_2"/>
</dbReference>
<feature type="domain" description="Multidrug resistance protein MdtA-like alpha-helical hairpin" evidence="8">
    <location>
        <begin position="159"/>
        <end position="227"/>
    </location>
</feature>
<reference evidence="11" key="1">
    <citation type="journal article" date="2020" name="mSystems">
        <title>Genome- and Community-Level Interaction Insights into Carbon Utilization and Element Cycling Functions of Hydrothermarchaeota in Hydrothermal Sediment.</title>
        <authorList>
            <person name="Zhou Z."/>
            <person name="Liu Y."/>
            <person name="Xu W."/>
            <person name="Pan J."/>
            <person name="Luo Z.H."/>
            <person name="Li M."/>
        </authorList>
    </citation>
    <scope>NUCLEOTIDE SEQUENCE [LARGE SCALE GENOMIC DNA]</scope>
    <source>
        <strain evidence="11">SpSt-855</strain>
    </source>
</reference>
<feature type="domain" description="Multidrug resistance protein MdtA-like barrel-sandwich hybrid" evidence="9">
    <location>
        <begin position="66"/>
        <end position="312"/>
    </location>
</feature>